<feature type="domain" description="SGNH hydrolase-type esterase" evidence="2">
    <location>
        <begin position="170"/>
        <end position="349"/>
    </location>
</feature>
<dbReference type="SUPFAM" id="SSF52266">
    <property type="entry name" value="SGNH hydrolase"/>
    <property type="match status" value="1"/>
</dbReference>
<accession>A0A1G7TMK9</accession>
<feature type="region of interest" description="Disordered" evidence="1">
    <location>
        <begin position="361"/>
        <end position="383"/>
    </location>
</feature>
<dbReference type="AlphaFoldDB" id="A0A1G7TMK9"/>
<dbReference type="Gene3D" id="3.40.50.1110">
    <property type="entry name" value="SGNH hydrolase"/>
    <property type="match status" value="1"/>
</dbReference>
<protein>
    <submittedName>
        <fullName evidence="3">Lysophospholipase L1</fullName>
    </submittedName>
</protein>
<evidence type="ECO:0000313" key="4">
    <source>
        <dbReference type="Proteomes" id="UP000198614"/>
    </source>
</evidence>
<feature type="compositionally biased region" description="Low complexity" evidence="1">
    <location>
        <begin position="361"/>
        <end position="372"/>
    </location>
</feature>
<name>A0A1G7TMK9_9ACTN</name>
<dbReference type="Pfam" id="PF13472">
    <property type="entry name" value="Lipase_GDSL_2"/>
    <property type="match status" value="1"/>
</dbReference>
<dbReference type="Proteomes" id="UP000198614">
    <property type="component" value="Unassembled WGS sequence"/>
</dbReference>
<evidence type="ECO:0000313" key="3">
    <source>
        <dbReference type="EMBL" id="SDG36254.1"/>
    </source>
</evidence>
<organism evidence="3 4">
    <name type="scientific">Streptomyces griseoaurantiacus</name>
    <dbReference type="NCBI Taxonomy" id="68213"/>
    <lineage>
        <taxon>Bacteria</taxon>
        <taxon>Bacillati</taxon>
        <taxon>Actinomycetota</taxon>
        <taxon>Actinomycetes</taxon>
        <taxon>Kitasatosporales</taxon>
        <taxon>Streptomycetaceae</taxon>
        <taxon>Streptomyces</taxon>
        <taxon>Streptomyces aurantiacus group</taxon>
    </lineage>
</organism>
<reference evidence="3 4" key="1">
    <citation type="submission" date="2016-10" db="EMBL/GenBank/DDBJ databases">
        <authorList>
            <person name="de Groot N.N."/>
        </authorList>
    </citation>
    <scope>NUCLEOTIDE SEQUENCE [LARGE SCALE GENOMIC DNA]</scope>
    <source>
        <strain evidence="3 4">CGMCC 4.1859</strain>
    </source>
</reference>
<evidence type="ECO:0000259" key="2">
    <source>
        <dbReference type="Pfam" id="PF13472"/>
    </source>
</evidence>
<dbReference type="EMBL" id="FNAX01000018">
    <property type="protein sequence ID" value="SDG36254.1"/>
    <property type="molecule type" value="Genomic_DNA"/>
</dbReference>
<sequence length="383" mass="40313">MSSTARTVAVWGAAPMPFGRSFRDQTLRMVVRPTASGSRARLRLSHLYGTGELTVGALSVAVEGARPRPVTVGGSPKAMLGPGREVLTDVLPVEVEGGRDLTVSLYLPDATGPTTHHRDAFATTHLSPPRSGDLTLAPGLDGFTEPGLRSWYVLAGLTVVPAGAEGTLVAFGDSITDGAHSTVDANRRWPDLLRPDGLAVVNAGIGGNRLLSDWTDPAGVRRFGRDVLGQPGVRTAVVLLGVNDLLGGREPEGTAVTAEELLEGYRQLARAARAARIRVVGCTLPPTRELDRARDAVRREVNGRLRAGGVFDAVADVDTALRDPRDTGRLHPAYDSGDGLHPNDAGMAALARAVAPHVRRCPAAGPAAPRGGRNNRVRDHVES</sequence>
<dbReference type="PANTHER" id="PTHR43784:SF2">
    <property type="entry name" value="GDSL-LIKE LIPASE_ACYLHYDROLASE, PUTATIVE (AFU_ORTHOLOGUE AFUA_2G00820)-RELATED"/>
    <property type="match status" value="1"/>
</dbReference>
<dbReference type="PANTHER" id="PTHR43784">
    <property type="entry name" value="GDSL-LIKE LIPASE/ACYLHYDROLASE, PUTATIVE (AFU_ORTHOLOGUE AFUA_2G00820)-RELATED"/>
    <property type="match status" value="1"/>
</dbReference>
<gene>
    <name evidence="3" type="ORF">SAMN05216260_11875</name>
</gene>
<dbReference type="InterPro" id="IPR053140">
    <property type="entry name" value="GDSL_Rv0518-like"/>
</dbReference>
<proteinExistence type="predicted"/>
<evidence type="ECO:0000256" key="1">
    <source>
        <dbReference type="SAM" id="MobiDB-lite"/>
    </source>
</evidence>
<dbReference type="OrthoDB" id="1828825at2"/>
<dbReference type="InterPro" id="IPR036514">
    <property type="entry name" value="SGNH_hydro_sf"/>
</dbReference>
<dbReference type="InterPro" id="IPR013830">
    <property type="entry name" value="SGNH_hydro"/>
</dbReference>